<feature type="transmembrane region" description="Helical" evidence="1">
    <location>
        <begin position="21"/>
        <end position="39"/>
    </location>
</feature>
<dbReference type="eggNOG" id="COG2814">
    <property type="taxonomic scope" value="Bacteria"/>
</dbReference>
<dbReference type="AlphaFoldDB" id="C0BUP7"/>
<dbReference type="Proteomes" id="UP000003875">
    <property type="component" value="Unassembled WGS sequence"/>
</dbReference>
<gene>
    <name evidence="2" type="ORF">BIFPSEUDO_04134</name>
</gene>
<comment type="caution">
    <text evidence="2">The sequence shown here is derived from an EMBL/GenBank/DDBJ whole genome shotgun (WGS) entry which is preliminary data.</text>
</comment>
<dbReference type="KEGG" id="bpsc:BBPC_1658"/>
<protein>
    <recommendedName>
        <fullName evidence="4">Major facilitator superfamily (MFS) profile domain-containing protein</fullName>
    </recommendedName>
</protein>
<reference evidence="2 3" key="1">
    <citation type="submission" date="2009-02" db="EMBL/GenBank/DDBJ databases">
        <title>Draft genome sequence of Bifidobacterium pseudocatenulatum (DSM 20438).</title>
        <authorList>
            <person name="Sudarsanam P."/>
            <person name="Ley R."/>
            <person name="Guruge J."/>
            <person name="Turnbaugh P.J."/>
            <person name="Mahowald M."/>
            <person name="Liep D."/>
            <person name="Gordon J."/>
        </authorList>
    </citation>
    <scope>NUCLEOTIDE SEQUENCE [LARGE SCALE GENOMIC DNA]</scope>
    <source>
        <strain evidence="2 3">DSM 20438</strain>
    </source>
</reference>
<proteinExistence type="predicted"/>
<sequence length="72" mass="7920">MSQSIARNNNTATQDDENISINLILAILSTGIMAFIGILTETLTNVLFPGLMAEFHVDTSTVQWLRPAICLR</sequence>
<organism evidence="2 3">
    <name type="scientific">Bifidobacterium pseudocatenulatum DSM 20438 = JCM 1200 = LMG 10505</name>
    <dbReference type="NCBI Taxonomy" id="547043"/>
    <lineage>
        <taxon>Bacteria</taxon>
        <taxon>Bacillati</taxon>
        <taxon>Actinomycetota</taxon>
        <taxon>Actinomycetes</taxon>
        <taxon>Bifidobacteriales</taxon>
        <taxon>Bifidobacteriaceae</taxon>
        <taxon>Bifidobacterium</taxon>
    </lineage>
</organism>
<evidence type="ECO:0000313" key="2">
    <source>
        <dbReference type="EMBL" id="EEG70100.1"/>
    </source>
</evidence>
<keyword evidence="1" id="KW-0812">Transmembrane</keyword>
<keyword evidence="1" id="KW-0472">Membrane</keyword>
<accession>C0BUP7</accession>
<evidence type="ECO:0000256" key="1">
    <source>
        <dbReference type="SAM" id="Phobius"/>
    </source>
</evidence>
<reference evidence="2 3" key="2">
    <citation type="submission" date="2009-02" db="EMBL/GenBank/DDBJ databases">
        <authorList>
            <person name="Fulton L."/>
            <person name="Clifton S."/>
            <person name="Fulton B."/>
            <person name="Xu J."/>
            <person name="Minx P."/>
            <person name="Pepin K.H."/>
            <person name="Johnson M."/>
            <person name="Bhonagiri V."/>
            <person name="Nash W.E."/>
            <person name="Mardis E.R."/>
            <person name="Wilson R.K."/>
        </authorList>
    </citation>
    <scope>NUCLEOTIDE SEQUENCE [LARGE SCALE GENOMIC DNA]</scope>
    <source>
        <strain evidence="2 3">DSM 20438</strain>
    </source>
</reference>
<evidence type="ECO:0008006" key="4">
    <source>
        <dbReference type="Google" id="ProtNLM"/>
    </source>
</evidence>
<evidence type="ECO:0000313" key="3">
    <source>
        <dbReference type="Proteomes" id="UP000003875"/>
    </source>
</evidence>
<keyword evidence="1" id="KW-1133">Transmembrane helix</keyword>
<dbReference type="EMBL" id="ABXX02000005">
    <property type="protein sequence ID" value="EEG70100.1"/>
    <property type="molecule type" value="Genomic_DNA"/>
</dbReference>
<name>C0BUP7_BIFPS</name>